<keyword evidence="2" id="KW-1133">Transmembrane helix</keyword>
<feature type="compositionally biased region" description="Basic residues" evidence="1">
    <location>
        <begin position="125"/>
        <end position="139"/>
    </location>
</feature>
<keyword evidence="2" id="KW-0812">Transmembrane</keyword>
<gene>
    <name evidence="3" type="ORF">A5672_05830</name>
</gene>
<feature type="region of interest" description="Disordered" evidence="1">
    <location>
        <begin position="96"/>
        <end position="151"/>
    </location>
</feature>
<evidence type="ECO:0000313" key="3">
    <source>
        <dbReference type="EMBL" id="OBG26862.1"/>
    </source>
</evidence>
<name>A0ABD6NSI9_9MYCO</name>
<evidence type="ECO:0008006" key="5">
    <source>
        <dbReference type="Google" id="ProtNLM"/>
    </source>
</evidence>
<evidence type="ECO:0000313" key="4">
    <source>
        <dbReference type="Proteomes" id="UP000092086"/>
    </source>
</evidence>
<dbReference type="RefSeq" id="WP_068214617.1">
    <property type="nucleotide sequence ID" value="NZ_LZIT01000349.1"/>
</dbReference>
<reference evidence="3 4" key="1">
    <citation type="submission" date="2016-06" db="EMBL/GenBank/DDBJ databases">
        <authorList>
            <person name="Sutton G."/>
            <person name="Brinkac L."/>
            <person name="Sanka R."/>
            <person name="Adams M."/>
            <person name="Lau E."/>
            <person name="Sam S."/>
            <person name="Sreng N."/>
            <person name="Him V."/>
            <person name="Kerleguer A."/>
            <person name="Cheng S."/>
        </authorList>
    </citation>
    <scope>NUCLEOTIDE SEQUENCE [LARGE SCALE GENOMIC DNA]</scope>
    <source>
        <strain evidence="3 4">E2978</strain>
    </source>
</reference>
<protein>
    <recommendedName>
        <fullName evidence="5">Transmembrane protein</fullName>
    </recommendedName>
</protein>
<evidence type="ECO:0000256" key="2">
    <source>
        <dbReference type="SAM" id="Phobius"/>
    </source>
</evidence>
<organism evidence="3 4">
    <name type="scientific">Mycobacterium alsense</name>
    <dbReference type="NCBI Taxonomy" id="324058"/>
    <lineage>
        <taxon>Bacteria</taxon>
        <taxon>Bacillati</taxon>
        <taxon>Actinomycetota</taxon>
        <taxon>Actinomycetes</taxon>
        <taxon>Mycobacteriales</taxon>
        <taxon>Mycobacteriaceae</taxon>
        <taxon>Mycobacterium</taxon>
    </lineage>
</organism>
<dbReference type="Proteomes" id="UP000092086">
    <property type="component" value="Unassembled WGS sequence"/>
</dbReference>
<accession>A0ABD6NSI9</accession>
<sequence length="151" mass="14667">MSVVGGAVRNVGRTVNRAAMATTSVAGAIGGAAVNGVVGGVKGAAEGIQTGLDSGRKSTAAAALAIGALGVAGIVEWPVLLAVGGGALVLQRLSRQAQQSASPPKAKLTTVPTQPEAPAKAQKAPARKAPGKAAKKTTGRRAGNATLRSTN</sequence>
<comment type="caution">
    <text evidence="3">The sequence shown here is derived from an EMBL/GenBank/DDBJ whole genome shotgun (WGS) entry which is preliminary data.</text>
</comment>
<proteinExistence type="predicted"/>
<evidence type="ECO:0000256" key="1">
    <source>
        <dbReference type="SAM" id="MobiDB-lite"/>
    </source>
</evidence>
<keyword evidence="2" id="KW-0472">Membrane</keyword>
<dbReference type="EMBL" id="LZIT01000349">
    <property type="protein sequence ID" value="OBG26862.1"/>
    <property type="molecule type" value="Genomic_DNA"/>
</dbReference>
<dbReference type="AlphaFoldDB" id="A0ABD6NSI9"/>
<feature type="transmembrane region" description="Helical" evidence="2">
    <location>
        <begin position="60"/>
        <end position="90"/>
    </location>
</feature>